<dbReference type="InterPro" id="IPR011990">
    <property type="entry name" value="TPR-like_helical_dom_sf"/>
</dbReference>
<keyword evidence="3" id="KW-1185">Reference proteome</keyword>
<reference evidence="2 3" key="1">
    <citation type="submission" date="2024-02" db="EMBL/GenBank/DDBJ databases">
        <authorList>
            <person name="Chen Y."/>
            <person name="Shah S."/>
            <person name="Dougan E. K."/>
            <person name="Thang M."/>
            <person name="Chan C."/>
        </authorList>
    </citation>
    <scope>NUCLEOTIDE SEQUENCE [LARGE SCALE GENOMIC DNA]</scope>
</reference>
<feature type="region of interest" description="Disordered" evidence="1">
    <location>
        <begin position="1"/>
        <end position="27"/>
    </location>
</feature>
<dbReference type="Gene3D" id="1.25.40.10">
    <property type="entry name" value="Tetratricopeptide repeat domain"/>
    <property type="match status" value="1"/>
</dbReference>
<dbReference type="Proteomes" id="UP001642464">
    <property type="component" value="Unassembled WGS sequence"/>
</dbReference>
<dbReference type="EMBL" id="CAXAMM010015158">
    <property type="protein sequence ID" value="CAK9035644.1"/>
    <property type="molecule type" value="Genomic_DNA"/>
</dbReference>
<organism evidence="2 3">
    <name type="scientific">Durusdinium trenchii</name>
    <dbReference type="NCBI Taxonomy" id="1381693"/>
    <lineage>
        <taxon>Eukaryota</taxon>
        <taxon>Sar</taxon>
        <taxon>Alveolata</taxon>
        <taxon>Dinophyceae</taxon>
        <taxon>Suessiales</taxon>
        <taxon>Symbiodiniaceae</taxon>
        <taxon>Durusdinium</taxon>
    </lineage>
</organism>
<proteinExistence type="predicted"/>
<sequence length="211" mass="23657">MRCGEPTRTIPSPGPGAPASPRHRSDEEATRLARLDLDPWKAEPKLAMEGLKHLASRKGPLLVLQMIRSMQVANVRVDYFHCGVAISACNQRWQSAMQVLRCMRSWGIQQSTSSFNAVAAVLPWSSSVHLMADGQRREVRPDVVGFNIQLSRSQWLQGLGLLGHMNSRQLRLDEFGASALLAHKAQASWQMAQELHTRMESRQARAAFHKR</sequence>
<evidence type="ECO:0000313" key="3">
    <source>
        <dbReference type="Proteomes" id="UP001642464"/>
    </source>
</evidence>
<accession>A0ABP0LAP9</accession>
<evidence type="ECO:0000313" key="2">
    <source>
        <dbReference type="EMBL" id="CAK9035644.1"/>
    </source>
</evidence>
<protein>
    <recommendedName>
        <fullName evidence="4">Pentatricopeptide repeat-containing protein</fullName>
    </recommendedName>
</protein>
<evidence type="ECO:0008006" key="4">
    <source>
        <dbReference type="Google" id="ProtNLM"/>
    </source>
</evidence>
<comment type="caution">
    <text evidence="2">The sequence shown here is derived from an EMBL/GenBank/DDBJ whole genome shotgun (WGS) entry which is preliminary data.</text>
</comment>
<gene>
    <name evidence="2" type="ORF">SCF082_LOCUS21378</name>
</gene>
<name>A0ABP0LAP9_9DINO</name>
<evidence type="ECO:0000256" key="1">
    <source>
        <dbReference type="SAM" id="MobiDB-lite"/>
    </source>
</evidence>